<evidence type="ECO:0000313" key="1">
    <source>
        <dbReference type="EMBL" id="GAA3707700.1"/>
    </source>
</evidence>
<dbReference type="Pfam" id="PF13671">
    <property type="entry name" value="AAA_33"/>
    <property type="match status" value="1"/>
</dbReference>
<organism evidence="1 2">
    <name type="scientific">Terrabacter ginsenosidimutans</name>
    <dbReference type="NCBI Taxonomy" id="490575"/>
    <lineage>
        <taxon>Bacteria</taxon>
        <taxon>Bacillati</taxon>
        <taxon>Actinomycetota</taxon>
        <taxon>Actinomycetes</taxon>
        <taxon>Micrococcales</taxon>
        <taxon>Intrasporangiaceae</taxon>
        <taxon>Terrabacter</taxon>
    </lineage>
</organism>
<protein>
    <recommendedName>
        <fullName evidence="3">Phosphotransferase</fullName>
    </recommendedName>
</protein>
<dbReference type="SUPFAM" id="SSF52540">
    <property type="entry name" value="P-loop containing nucleoside triphosphate hydrolases"/>
    <property type="match status" value="1"/>
</dbReference>
<reference evidence="2" key="1">
    <citation type="journal article" date="2019" name="Int. J. Syst. Evol. Microbiol.">
        <title>The Global Catalogue of Microorganisms (GCM) 10K type strain sequencing project: providing services to taxonomists for standard genome sequencing and annotation.</title>
        <authorList>
            <consortium name="The Broad Institute Genomics Platform"/>
            <consortium name="The Broad Institute Genome Sequencing Center for Infectious Disease"/>
            <person name="Wu L."/>
            <person name="Ma J."/>
        </authorList>
    </citation>
    <scope>NUCLEOTIDE SEQUENCE [LARGE SCALE GENOMIC DNA]</scope>
    <source>
        <strain evidence="2">JCM 17125</strain>
    </source>
</reference>
<comment type="caution">
    <text evidence="1">The sequence shown here is derived from an EMBL/GenBank/DDBJ whole genome shotgun (WGS) entry which is preliminary data.</text>
</comment>
<proteinExistence type="predicted"/>
<keyword evidence="2" id="KW-1185">Reference proteome</keyword>
<evidence type="ECO:0008006" key="3">
    <source>
        <dbReference type="Google" id="ProtNLM"/>
    </source>
</evidence>
<accession>A0ABP7DQH4</accession>
<gene>
    <name evidence="1" type="ORF">GCM10022399_25590</name>
</gene>
<dbReference type="InterPro" id="IPR027417">
    <property type="entry name" value="P-loop_NTPase"/>
</dbReference>
<sequence>MCNVSDRTLHSVDSPQVIVVTGVMAAGKSTVSQLLAERFTRAVHLRGDEFRRVVVRGRVDMSPHGDPEAERQLALRHRITARTADTYADAGFTVVVQDLFVGASLTRFLEQVTTRPLSLVMLAPDVSTVMQRESERVKVGYGELWSIRDFDHTMRTETPHIGLWLDSSQQTPDETVEEIVARLAEARIA</sequence>
<dbReference type="Gene3D" id="3.40.50.300">
    <property type="entry name" value="P-loop containing nucleotide triphosphate hydrolases"/>
    <property type="match status" value="1"/>
</dbReference>
<name>A0ABP7DQH4_9MICO</name>
<dbReference type="EMBL" id="BAABDC010000003">
    <property type="protein sequence ID" value="GAA3707700.1"/>
    <property type="molecule type" value="Genomic_DNA"/>
</dbReference>
<dbReference type="Proteomes" id="UP001501468">
    <property type="component" value="Unassembled WGS sequence"/>
</dbReference>
<evidence type="ECO:0000313" key="2">
    <source>
        <dbReference type="Proteomes" id="UP001501468"/>
    </source>
</evidence>